<dbReference type="GO" id="GO:0009166">
    <property type="term" value="P:nucleotide catabolic process"/>
    <property type="evidence" value="ECO:0007669"/>
    <property type="project" value="InterPro"/>
</dbReference>
<feature type="domain" description="5'-Nucleotidase C-terminal" evidence="4">
    <location>
        <begin position="374"/>
        <end position="528"/>
    </location>
</feature>
<evidence type="ECO:0000313" key="5">
    <source>
        <dbReference type="EMBL" id="PWS37343.1"/>
    </source>
</evidence>
<evidence type="ECO:0000313" key="6">
    <source>
        <dbReference type="Proteomes" id="UP000245765"/>
    </source>
</evidence>
<name>A0A317FFK7_9PROT</name>
<evidence type="ECO:0000259" key="4">
    <source>
        <dbReference type="Pfam" id="PF02872"/>
    </source>
</evidence>
<dbReference type="Gene3D" id="3.90.780.10">
    <property type="entry name" value="5'-Nucleotidase, C-terminal domain"/>
    <property type="match status" value="1"/>
</dbReference>
<comment type="similarity">
    <text evidence="2">Belongs to the 5'-nucleotidase family.</text>
</comment>
<dbReference type="Gene3D" id="6.10.140.570">
    <property type="match status" value="1"/>
</dbReference>
<dbReference type="SUPFAM" id="SSF55816">
    <property type="entry name" value="5'-nucleotidase (syn. UDP-sugar hydrolase), C-terminal domain"/>
    <property type="match status" value="1"/>
</dbReference>
<evidence type="ECO:0000256" key="2">
    <source>
        <dbReference type="RuleBase" id="RU362119"/>
    </source>
</evidence>
<keyword evidence="2 5" id="KW-0378">Hydrolase</keyword>
<dbReference type="AlphaFoldDB" id="A0A317FFK7"/>
<dbReference type="Pfam" id="PF02872">
    <property type="entry name" value="5_nucleotid_C"/>
    <property type="match status" value="1"/>
</dbReference>
<dbReference type="EMBL" id="QGNA01000002">
    <property type="protein sequence ID" value="PWS37343.1"/>
    <property type="molecule type" value="Genomic_DNA"/>
</dbReference>
<protein>
    <submittedName>
        <fullName evidence="5">Thiosulfohydrolase SoxB</fullName>
    </submittedName>
</protein>
<dbReference type="SUPFAM" id="SSF56300">
    <property type="entry name" value="Metallo-dependent phosphatases"/>
    <property type="match status" value="1"/>
</dbReference>
<dbReference type="InterPro" id="IPR006179">
    <property type="entry name" value="5_nucleotidase/apyrase"/>
</dbReference>
<dbReference type="InterPro" id="IPR036907">
    <property type="entry name" value="5'-Nucleotdase_C_sf"/>
</dbReference>
<evidence type="ECO:0000256" key="1">
    <source>
        <dbReference type="ARBA" id="ARBA00022729"/>
    </source>
</evidence>
<dbReference type="InterPro" id="IPR030998">
    <property type="entry name" value="Thiosulf_SoxB"/>
</dbReference>
<proteinExistence type="inferred from homology"/>
<dbReference type="InterPro" id="IPR029052">
    <property type="entry name" value="Metallo-depent_PP-like"/>
</dbReference>
<dbReference type="NCBIfam" id="TIGR04486">
    <property type="entry name" value="thiosulf_SoxB"/>
    <property type="match status" value="1"/>
</dbReference>
<dbReference type="PROSITE" id="PS51318">
    <property type="entry name" value="TAT"/>
    <property type="match status" value="1"/>
</dbReference>
<keyword evidence="1" id="KW-0732">Signal</keyword>
<sequence>MLSRRDLMAAGAALAALGAHGPARGQTRPTQADLLRFDAVGQVTLVHVTDLHAQLVPMYFREATTNVGVGEARGVVPHLTGRALLDHYRIPVGSPMAHALAYVDFDRLARAYGPMGGLDRIVTLIKAIRAERPGNTLVLDGGDTLQGSWTALQTKGGDMVEALKALTADATTGHWEFTYGADRVKELVAAMSCAFLAGNVQDTEWNEDVFDHTKMFERGGVKVAVIGQAFPYTPIANPRWMIPDWAFGIKEDKLRERVQAARDDGAQLVVLLSHNGFDVDRKLAGRVEGIDVILTAHTHDALPEALRVGNTLLVASGCHGKFISRLDLRVEDGRVVGHRHALIPVFADAITPDAETTALVQRLRAPYAADLARVVGHTETTLWRRGNLNGTMDDVILAALMEGQDAEIALSPAFRWGYALLANSDITAEDVWAHTAMTYPAVWRQRMTGAQIKTILEDVADNLYNPDPYYQQGGDMVRVGGIGWTLDVAAPAGRRISDLTLLRTGRPIEATREYTVAGWASVAEGVQGPPVWEVLMAHLAKGPVRPVPHEHLRLRGA</sequence>
<dbReference type="InterPro" id="IPR004843">
    <property type="entry name" value="Calcineurin-like_PHP"/>
</dbReference>
<dbReference type="Proteomes" id="UP000245765">
    <property type="component" value="Unassembled WGS sequence"/>
</dbReference>
<organism evidence="5 6">
    <name type="scientific">Falsiroseomonas bella</name>
    <dbReference type="NCBI Taxonomy" id="2184016"/>
    <lineage>
        <taxon>Bacteria</taxon>
        <taxon>Pseudomonadati</taxon>
        <taxon>Pseudomonadota</taxon>
        <taxon>Alphaproteobacteria</taxon>
        <taxon>Acetobacterales</taxon>
        <taxon>Roseomonadaceae</taxon>
        <taxon>Falsiroseomonas</taxon>
    </lineage>
</organism>
<accession>A0A317FFK7</accession>
<comment type="caution">
    <text evidence="5">The sequence shown here is derived from an EMBL/GenBank/DDBJ whole genome shotgun (WGS) entry which is preliminary data.</text>
</comment>
<keyword evidence="6" id="KW-1185">Reference proteome</keyword>
<dbReference type="Gene3D" id="3.60.21.10">
    <property type="match status" value="1"/>
</dbReference>
<dbReference type="InterPro" id="IPR041829">
    <property type="entry name" value="SoxB_N"/>
</dbReference>
<dbReference type="RefSeq" id="WP_109870451.1">
    <property type="nucleotide sequence ID" value="NZ_QGNA01000002.1"/>
</dbReference>
<dbReference type="GO" id="GO:0016787">
    <property type="term" value="F:hydrolase activity"/>
    <property type="evidence" value="ECO:0007669"/>
    <property type="project" value="UniProtKB-KW"/>
</dbReference>
<gene>
    <name evidence="5" type="primary">soxB</name>
    <name evidence="5" type="ORF">DFH01_10900</name>
</gene>
<dbReference type="GO" id="GO:0030288">
    <property type="term" value="C:outer membrane-bounded periplasmic space"/>
    <property type="evidence" value="ECO:0007669"/>
    <property type="project" value="TreeGrafter"/>
</dbReference>
<evidence type="ECO:0000259" key="3">
    <source>
        <dbReference type="Pfam" id="PF00149"/>
    </source>
</evidence>
<dbReference type="Pfam" id="PF00149">
    <property type="entry name" value="Metallophos"/>
    <property type="match status" value="1"/>
</dbReference>
<feature type="domain" description="Calcineurin-like phosphoesterase" evidence="3">
    <location>
        <begin position="44"/>
        <end position="300"/>
    </location>
</feature>
<dbReference type="PANTHER" id="PTHR11575:SF42">
    <property type="entry name" value="SULFUR OXIDATION PROTEIN SOXB"/>
    <property type="match status" value="1"/>
</dbReference>
<dbReference type="CDD" id="cd07411">
    <property type="entry name" value="MPP_SoxB_N"/>
    <property type="match status" value="1"/>
</dbReference>
<dbReference type="PANTHER" id="PTHR11575">
    <property type="entry name" value="5'-NUCLEOTIDASE-RELATED"/>
    <property type="match status" value="1"/>
</dbReference>
<dbReference type="OrthoDB" id="5469761at2"/>
<reference evidence="6" key="1">
    <citation type="submission" date="2018-05" db="EMBL/GenBank/DDBJ databases">
        <authorList>
            <person name="Du Z."/>
            <person name="Wang X."/>
        </authorList>
    </citation>
    <scope>NUCLEOTIDE SEQUENCE [LARGE SCALE GENOMIC DNA]</scope>
    <source>
        <strain evidence="6">CQN31</strain>
    </source>
</reference>
<dbReference type="PRINTS" id="PR01607">
    <property type="entry name" value="APYRASEFAMLY"/>
</dbReference>
<dbReference type="InterPro" id="IPR006311">
    <property type="entry name" value="TAT_signal"/>
</dbReference>
<keyword evidence="2" id="KW-0547">Nucleotide-binding</keyword>
<dbReference type="InterPro" id="IPR008334">
    <property type="entry name" value="5'-Nucleotdase_C"/>
</dbReference>
<dbReference type="GO" id="GO:0000166">
    <property type="term" value="F:nucleotide binding"/>
    <property type="evidence" value="ECO:0007669"/>
    <property type="project" value="UniProtKB-KW"/>
</dbReference>